<feature type="region of interest" description="Disordered" evidence="1">
    <location>
        <begin position="1"/>
        <end position="24"/>
    </location>
</feature>
<dbReference type="RefSeq" id="XP_007834329.1">
    <property type="nucleotide sequence ID" value="XM_007836138.1"/>
</dbReference>
<dbReference type="OMA" id="RSANYTD"/>
<evidence type="ECO:0000313" key="2">
    <source>
        <dbReference type="EMBL" id="ETS80028.1"/>
    </source>
</evidence>
<dbReference type="HOGENOM" id="CLU_037788_0_0_1"/>
<dbReference type="InParanoid" id="W3X1L4"/>
<keyword evidence="3" id="KW-1185">Reference proteome</keyword>
<dbReference type="eggNOG" id="ENOG502SI5M">
    <property type="taxonomic scope" value="Eukaryota"/>
</dbReference>
<evidence type="ECO:0000313" key="3">
    <source>
        <dbReference type="Proteomes" id="UP000030651"/>
    </source>
</evidence>
<dbReference type="KEGG" id="pfy:PFICI_07557"/>
<accession>W3X1L4</accession>
<dbReference type="Proteomes" id="UP000030651">
    <property type="component" value="Unassembled WGS sequence"/>
</dbReference>
<reference evidence="3" key="1">
    <citation type="journal article" date="2015" name="BMC Genomics">
        <title>Genomic and transcriptomic analysis of the endophytic fungus Pestalotiopsis fici reveals its lifestyle and high potential for synthesis of natural products.</title>
        <authorList>
            <person name="Wang X."/>
            <person name="Zhang X."/>
            <person name="Liu L."/>
            <person name="Xiang M."/>
            <person name="Wang W."/>
            <person name="Sun X."/>
            <person name="Che Y."/>
            <person name="Guo L."/>
            <person name="Liu G."/>
            <person name="Guo L."/>
            <person name="Wang C."/>
            <person name="Yin W.B."/>
            <person name="Stadler M."/>
            <person name="Zhang X."/>
            <person name="Liu X."/>
        </authorList>
    </citation>
    <scope>NUCLEOTIDE SEQUENCE [LARGE SCALE GENOMIC DNA]</scope>
    <source>
        <strain evidence="3">W106-1 / CGMCC3.15140</strain>
    </source>
</reference>
<protein>
    <submittedName>
        <fullName evidence="2">Uncharacterized protein</fullName>
    </submittedName>
</protein>
<evidence type="ECO:0000256" key="1">
    <source>
        <dbReference type="SAM" id="MobiDB-lite"/>
    </source>
</evidence>
<sequence length="520" mass="58589">MQGQGGLMGQQPLPDSQSGSTQGIAPSFKRIRVANGQDIDKTYALLGLYIKKPELAFTVDDFVADESVGGRQSCRLWGDNEIDPRFKRPAIPVQDDVHSTIEAYVQGLQLGDDTTLSMIKSLDWKKRQIKGEIPDSPKGFDRHNWEYASAAMVILMSLCKNVTNLYLGGVGSHTSLGHYLQKSNYGLIPQPGLQRVKRVEFIRSAHRSWDGLNYETVELLGYFRYFHRLPMLEAVFMDGVAEYQAHRELFPPGTSNLKRIRIEHADISSGMLATILRIPRKLEEVHIQEGGLWSIDGGSPHISAKTLSKALLDHKETLRVLDLDVGRSLLAMIGGAPRGMGYEEPDGLEGLEEDLGESINDYYAGERDAYFDLDEKQSDSSRPLLVYQVASTRKYGYTIGSFHDFTAMTHLSLNFRFLFGPGTIEDSPRRLVEAPPFRLIDALPPTLEYLCLYNYVRGENIDIDELVDELLNYMATRLPRLQTVRGILETVHSEGSKYSEHDSEEELWEQPELDLGWIEA</sequence>
<dbReference type="EMBL" id="KI912113">
    <property type="protein sequence ID" value="ETS80028.1"/>
    <property type="molecule type" value="Genomic_DNA"/>
</dbReference>
<dbReference type="AlphaFoldDB" id="W3X1L4"/>
<proteinExistence type="predicted"/>
<dbReference type="OrthoDB" id="3437411at2759"/>
<organism evidence="2 3">
    <name type="scientific">Pestalotiopsis fici (strain W106-1 / CGMCC3.15140)</name>
    <dbReference type="NCBI Taxonomy" id="1229662"/>
    <lineage>
        <taxon>Eukaryota</taxon>
        <taxon>Fungi</taxon>
        <taxon>Dikarya</taxon>
        <taxon>Ascomycota</taxon>
        <taxon>Pezizomycotina</taxon>
        <taxon>Sordariomycetes</taxon>
        <taxon>Xylariomycetidae</taxon>
        <taxon>Amphisphaeriales</taxon>
        <taxon>Sporocadaceae</taxon>
        <taxon>Pestalotiopsis</taxon>
    </lineage>
</organism>
<dbReference type="GeneID" id="19272570"/>
<feature type="compositionally biased region" description="Polar residues" evidence="1">
    <location>
        <begin position="15"/>
        <end position="24"/>
    </location>
</feature>
<name>W3X1L4_PESFW</name>
<gene>
    <name evidence="2" type="ORF">PFICI_07557</name>
</gene>